<dbReference type="SUPFAM" id="SSF53955">
    <property type="entry name" value="Lysozyme-like"/>
    <property type="match status" value="1"/>
</dbReference>
<dbReference type="Pfam" id="PF01464">
    <property type="entry name" value="SLT"/>
    <property type="match status" value="1"/>
</dbReference>
<keyword evidence="4" id="KW-1185">Reference proteome</keyword>
<evidence type="ECO:0000313" key="4">
    <source>
        <dbReference type="Proteomes" id="UP001160301"/>
    </source>
</evidence>
<feature type="region of interest" description="Disordered" evidence="1">
    <location>
        <begin position="189"/>
        <end position="213"/>
    </location>
</feature>
<accession>A0ABT6NL49</accession>
<evidence type="ECO:0000259" key="2">
    <source>
        <dbReference type="Pfam" id="PF01464"/>
    </source>
</evidence>
<evidence type="ECO:0000313" key="3">
    <source>
        <dbReference type="EMBL" id="MDI1429037.1"/>
    </source>
</evidence>
<dbReference type="EMBL" id="JARZHI010000003">
    <property type="protein sequence ID" value="MDI1429037.1"/>
    <property type="molecule type" value="Genomic_DNA"/>
</dbReference>
<dbReference type="Proteomes" id="UP001160301">
    <property type="component" value="Unassembled WGS sequence"/>
</dbReference>
<evidence type="ECO:0000256" key="1">
    <source>
        <dbReference type="SAM" id="MobiDB-lite"/>
    </source>
</evidence>
<comment type="caution">
    <text evidence="3">The sequence shown here is derived from an EMBL/GenBank/DDBJ whole genome shotgun (WGS) entry which is preliminary data.</text>
</comment>
<name>A0ABT6NL49_9BACT</name>
<dbReference type="RefSeq" id="WP_284720145.1">
    <property type="nucleotide sequence ID" value="NZ_JARZHI010000003.1"/>
</dbReference>
<proteinExistence type="predicted"/>
<feature type="domain" description="Transglycosylase SLT" evidence="2">
    <location>
        <begin position="98"/>
        <end position="130"/>
    </location>
</feature>
<dbReference type="InterPro" id="IPR008258">
    <property type="entry name" value="Transglycosylase_SLT_dom_1"/>
</dbReference>
<dbReference type="Gene3D" id="1.10.530.10">
    <property type="match status" value="1"/>
</dbReference>
<sequence>MIDVILQLGALSAPAARDLLAALRERFRRGGREFWRSRAYAVGEDKPGPVPPEWARYGGARPELRGAPRNTILAVKGLEKMTPAFRARLLDLCEGLGIPVDSMAAIMSSESGFNPKALNPLPAAGLIQLTVGAHLPGFGTKEAILGVLNMSPEQQLEAIVAPLYARMPRAKRATPGHLYMMNFLPDEAGKPEDPGRGRPDIAAHVGWDGLPEL</sequence>
<dbReference type="InterPro" id="IPR023346">
    <property type="entry name" value="Lysozyme-like_dom_sf"/>
</dbReference>
<organism evidence="3 4">
    <name type="scientific">Polyangium sorediatum</name>
    <dbReference type="NCBI Taxonomy" id="889274"/>
    <lineage>
        <taxon>Bacteria</taxon>
        <taxon>Pseudomonadati</taxon>
        <taxon>Myxococcota</taxon>
        <taxon>Polyangia</taxon>
        <taxon>Polyangiales</taxon>
        <taxon>Polyangiaceae</taxon>
        <taxon>Polyangium</taxon>
    </lineage>
</organism>
<protein>
    <submittedName>
        <fullName evidence="3">Transglycosylase SLT domain-containing protein</fullName>
    </submittedName>
</protein>
<gene>
    <name evidence="3" type="ORF">QHF89_06010</name>
</gene>
<reference evidence="3 4" key="1">
    <citation type="submission" date="2023-04" db="EMBL/GenBank/DDBJ databases">
        <title>The genome sequence of Polyangium sorediatum DSM14670.</title>
        <authorList>
            <person name="Zhang X."/>
        </authorList>
    </citation>
    <scope>NUCLEOTIDE SEQUENCE [LARGE SCALE GENOMIC DNA]</scope>
    <source>
        <strain evidence="3 4">DSM 14670</strain>
    </source>
</reference>
<feature type="compositionally biased region" description="Basic and acidic residues" evidence="1">
    <location>
        <begin position="189"/>
        <end position="201"/>
    </location>
</feature>